<proteinExistence type="inferred from homology"/>
<dbReference type="PANTHER" id="PTHR10746:SF6">
    <property type="entry name" value="LARGE RIBOSOMAL SUBUNIT PROTEIN UL4M"/>
    <property type="match status" value="1"/>
</dbReference>
<name>A0A520MTV6_9GAMM</name>
<feature type="compositionally biased region" description="Basic and acidic residues" evidence="6">
    <location>
        <begin position="1"/>
        <end position="17"/>
    </location>
</feature>
<feature type="region of interest" description="Disordered" evidence="6">
    <location>
        <begin position="1"/>
        <end position="20"/>
    </location>
</feature>
<evidence type="ECO:0000256" key="6">
    <source>
        <dbReference type="SAM" id="MobiDB-lite"/>
    </source>
</evidence>
<dbReference type="GO" id="GO:1990904">
    <property type="term" value="C:ribonucleoprotein complex"/>
    <property type="evidence" value="ECO:0007669"/>
    <property type="project" value="UniProtKB-KW"/>
</dbReference>
<dbReference type="SUPFAM" id="SSF52166">
    <property type="entry name" value="Ribosomal protein L4"/>
    <property type="match status" value="1"/>
</dbReference>
<dbReference type="EMBL" id="SHBL01000004">
    <property type="protein sequence ID" value="RZO24663.1"/>
    <property type="molecule type" value="Genomic_DNA"/>
</dbReference>
<comment type="caution">
    <text evidence="7">The sequence shown here is derived from an EMBL/GenBank/DDBJ whole genome shotgun (WGS) entry which is preliminary data.</text>
</comment>
<evidence type="ECO:0000256" key="2">
    <source>
        <dbReference type="ARBA" id="ARBA00022980"/>
    </source>
</evidence>
<gene>
    <name evidence="5" type="primary">rplD</name>
    <name evidence="7" type="ORF">EVA99_00830</name>
</gene>
<keyword evidence="5" id="KW-0694">RNA-binding</keyword>
<dbReference type="PANTHER" id="PTHR10746">
    <property type="entry name" value="50S RIBOSOMAL PROTEIN L4"/>
    <property type="match status" value="1"/>
</dbReference>
<keyword evidence="3 5" id="KW-0687">Ribonucleoprotein</keyword>
<dbReference type="AlphaFoldDB" id="A0A520MTV6"/>
<evidence type="ECO:0000256" key="1">
    <source>
        <dbReference type="ARBA" id="ARBA00010528"/>
    </source>
</evidence>
<dbReference type="GO" id="GO:0005840">
    <property type="term" value="C:ribosome"/>
    <property type="evidence" value="ECO:0007669"/>
    <property type="project" value="UniProtKB-KW"/>
</dbReference>
<dbReference type="GO" id="GO:0003735">
    <property type="term" value="F:structural constituent of ribosome"/>
    <property type="evidence" value="ECO:0007669"/>
    <property type="project" value="InterPro"/>
</dbReference>
<comment type="similarity">
    <text evidence="1 5">Belongs to the universal ribosomal protein uL4 family.</text>
</comment>
<dbReference type="HAMAP" id="MF_01328_B">
    <property type="entry name" value="Ribosomal_uL4_B"/>
    <property type="match status" value="1"/>
</dbReference>
<comment type="subunit">
    <text evidence="5">Part of the 50S ribosomal subunit.</text>
</comment>
<protein>
    <recommendedName>
        <fullName evidence="4 5">Large ribosomal subunit protein uL4</fullName>
    </recommendedName>
</protein>
<feature type="region of interest" description="Disordered" evidence="6">
    <location>
        <begin position="57"/>
        <end position="76"/>
    </location>
</feature>
<evidence type="ECO:0000256" key="5">
    <source>
        <dbReference type="HAMAP-Rule" id="MF_01328"/>
    </source>
</evidence>
<dbReference type="InterPro" id="IPR002136">
    <property type="entry name" value="Ribosomal_uL4"/>
</dbReference>
<evidence type="ECO:0000256" key="4">
    <source>
        <dbReference type="ARBA" id="ARBA00035244"/>
    </source>
</evidence>
<accession>A0A520MTV6</accession>
<dbReference type="Proteomes" id="UP000320146">
    <property type="component" value="Unassembled WGS sequence"/>
</dbReference>
<comment type="function">
    <text evidence="5">One of the primary rRNA binding proteins, this protein initially binds near the 5'-end of the 23S rRNA. It is important during the early stages of 50S assembly. It makes multiple contacts with different domains of the 23S rRNA in the assembled 50S subunit and ribosome.</text>
</comment>
<keyword evidence="2 5" id="KW-0689">Ribosomal protein</keyword>
<feature type="compositionally biased region" description="Basic residues" evidence="6">
    <location>
        <begin position="64"/>
        <end position="75"/>
    </location>
</feature>
<dbReference type="Gene3D" id="3.40.1370.10">
    <property type="match status" value="1"/>
</dbReference>
<dbReference type="InterPro" id="IPR023574">
    <property type="entry name" value="Ribosomal_uL4_dom_sf"/>
</dbReference>
<reference evidence="7 8" key="1">
    <citation type="submission" date="2019-02" db="EMBL/GenBank/DDBJ databases">
        <title>Prokaryotic population dynamics and viral predation in marine succession experiment using metagenomics: the confinement effect.</title>
        <authorList>
            <person name="Haro-Moreno J.M."/>
            <person name="Rodriguez-Valera F."/>
            <person name="Lopez-Perez M."/>
        </authorList>
    </citation>
    <scope>NUCLEOTIDE SEQUENCE [LARGE SCALE GENOMIC DNA]</scope>
    <source>
        <strain evidence="7">MED-G166</strain>
    </source>
</reference>
<dbReference type="NCBIfam" id="TIGR03953">
    <property type="entry name" value="rplD_bact"/>
    <property type="match status" value="1"/>
</dbReference>
<evidence type="ECO:0000313" key="7">
    <source>
        <dbReference type="EMBL" id="RZO24663.1"/>
    </source>
</evidence>
<dbReference type="InterPro" id="IPR013005">
    <property type="entry name" value="Ribosomal_uL4-like"/>
</dbReference>
<dbReference type="GO" id="GO:0006412">
    <property type="term" value="P:translation"/>
    <property type="evidence" value="ECO:0007669"/>
    <property type="project" value="UniProtKB-UniRule"/>
</dbReference>
<comment type="function">
    <text evidence="5">Forms part of the polypeptide exit tunnel.</text>
</comment>
<organism evidence="7 8">
    <name type="scientific">SAR86 cluster bacterium</name>
    <dbReference type="NCBI Taxonomy" id="2030880"/>
    <lineage>
        <taxon>Bacteria</taxon>
        <taxon>Pseudomonadati</taxon>
        <taxon>Pseudomonadota</taxon>
        <taxon>Gammaproteobacteria</taxon>
        <taxon>SAR86 cluster</taxon>
    </lineage>
</organism>
<keyword evidence="5" id="KW-0699">rRNA-binding</keyword>
<dbReference type="GO" id="GO:0019843">
    <property type="term" value="F:rRNA binding"/>
    <property type="evidence" value="ECO:0007669"/>
    <property type="project" value="UniProtKB-UniRule"/>
</dbReference>
<dbReference type="Pfam" id="PF00573">
    <property type="entry name" value="Ribosomal_L4"/>
    <property type="match status" value="1"/>
</dbReference>
<evidence type="ECO:0000313" key="8">
    <source>
        <dbReference type="Proteomes" id="UP000320146"/>
    </source>
</evidence>
<evidence type="ECO:0000256" key="3">
    <source>
        <dbReference type="ARBA" id="ARBA00023274"/>
    </source>
</evidence>
<sequence>MAEAKETKKAAKPETKKAAKPKLPSEVFAVDFNESLVHQALTSYMSSERQGSVMLKNRSAVRGGGKKPFKQKGTGRARAGTIRSPLWVGGGVTFANTKNYTKKINKKMAKKALASILSKFKAEKRLDLVDDIKLKEPKTKLAQEYFKKSGQESALLIASDLDQNTMLAMRNLKHFNFLDAKDVNPYDLLKAKHILLTHSAVPVLKEALNVK</sequence>